<dbReference type="PROSITE" id="PS50089">
    <property type="entry name" value="ZF_RING_2"/>
    <property type="match status" value="1"/>
</dbReference>
<organism evidence="11 12">
    <name type="scientific">Colletotrichum destructivum</name>
    <dbReference type="NCBI Taxonomy" id="34406"/>
    <lineage>
        <taxon>Eukaryota</taxon>
        <taxon>Fungi</taxon>
        <taxon>Dikarya</taxon>
        <taxon>Ascomycota</taxon>
        <taxon>Pezizomycotina</taxon>
        <taxon>Sordariomycetes</taxon>
        <taxon>Hypocreomycetidae</taxon>
        <taxon>Glomerellales</taxon>
        <taxon>Glomerellaceae</taxon>
        <taxon>Colletotrichum</taxon>
        <taxon>Colletotrichum destructivum species complex</taxon>
    </lineage>
</organism>
<dbReference type="Gene3D" id="3.40.50.300">
    <property type="entry name" value="P-loop containing nucleotide triphosphate hydrolases"/>
    <property type="match status" value="1"/>
</dbReference>
<keyword evidence="2" id="KW-0547">Nucleotide-binding</keyword>
<gene>
    <name evidence="11" type="ORF">CDEST_10891</name>
</gene>
<dbReference type="GO" id="GO:0005524">
    <property type="term" value="F:ATP binding"/>
    <property type="evidence" value="ECO:0007669"/>
    <property type="project" value="UniProtKB-KW"/>
</dbReference>
<dbReference type="InterPro" id="IPR013083">
    <property type="entry name" value="Znf_RING/FYVE/PHD"/>
</dbReference>
<feature type="compositionally biased region" description="Acidic residues" evidence="7">
    <location>
        <begin position="1218"/>
        <end position="1260"/>
    </location>
</feature>
<dbReference type="PROSITE" id="PS51192">
    <property type="entry name" value="HELICASE_ATP_BIND_1"/>
    <property type="match status" value="1"/>
</dbReference>
<dbReference type="GO" id="GO:0008094">
    <property type="term" value="F:ATP-dependent activity, acting on DNA"/>
    <property type="evidence" value="ECO:0007669"/>
    <property type="project" value="TreeGrafter"/>
</dbReference>
<dbReference type="CDD" id="cd18008">
    <property type="entry name" value="DEXDc_SHPRH-like"/>
    <property type="match status" value="1"/>
</dbReference>
<dbReference type="Gene3D" id="3.30.40.10">
    <property type="entry name" value="Zinc/RING finger domain, C3HC4 (zinc finger)"/>
    <property type="match status" value="1"/>
</dbReference>
<keyword evidence="6" id="KW-0479">Metal-binding</keyword>
<sequence>MSLSPGADAQEKPVRRPNGPSFPVEDDESDGDESRGLTARRRANHDQAQVPDLFDESVENTINQMRSDHGPDNTEPATRPSLPAESRELFVAEEEQVDVYLSANNITNVKTEPGSDDDLMVIQKADASPEAQKHWSLPQRFIIDLTDVPEKEPVIKTEPAIKKEPVDHVNPILPAVSSQFDIEALEARSRELQLKAVHGGMSKAELSEMLSANTQLGQARSLAHTNGNATTFTSNVLPDSDNHQPASGHANEKKPKQKRKPPVKTAAEYWARREENDREREARGLKRKGTYSNSSLRKTQKTKTSKSTESDSYEEENERQIDALLQTRDAIQERVERGDLPPAPRITATKRKDQLKQMREAAPDYFHPKVLNEQKSELQEATKSWGHRAVRCKNGGWEVRGLNSPMLHHQLVVGAWMLGRELKELRLLPKGGILADAMGLGKTIEALSCIVGNQAPESLKETGKGATLVICPSGQMIRQWMSEVKKHCNKTFAKNIVHFKAGNKMDIDLLASFNIVFASYHQLRHSSPTAKAREAKQKQLTDPEKYREWLEEESGELHRIDWYRVVLDEAHCIKNHKTHSAFAAYELQAKYRWAVSGTPLINSPDEIYSYLKFIRCSATNDFDDYHREYRASQNAESNYARLMDEVMYRRTQGDFFLGQPILDLPAPHPSHQYLTLSAEEMVIFRMMERCFRQKLNLDMKVGITDIQVQCYLVMLLRLRQVATHPFLLEGMMAEHFSMEDLLITKKKLKALKGRATIYSQIGPWTQRHQILSPRTREVIEEDEKRRQDQLRDHRSQNLESRYSRNHGSYNQGATQENENRDTTRTSDDVMVVCDDTDEVNSQDEVDEDEDGMVPHNYRATGDEHHVNNNDRPLAVDHDEPPISENEEPPLQPFGQSEFGLSFDMTKQLEYLERLKELEAAVCFHCKSEPPLDPLKAHCGCIFCNRCLMARFGQKKCPRCRKTIGVPKPFNLDGNEADEDLESDAGTNVKDKDYIQGNDYAKFQPFEDEGKNKKSNKFLRISDKQPDLPVTSSAKMTALKETVLRWQAEAPDDKIIIFSQFTVVMKVIGRMLESEGICFAYLSGKQNTDQRNKAVDEFQNGDKVKILIASLRAGGQCLNLTRGNRVILMELWWNHAVEQQAFARVYRIGQIKETHFVRFIVNTPIEQRMLQMQVSKILSIDAALQDDKARKPKITLVDIASLLGRVVTNSDGLMHVVSDYDDEDEDDEDDLRSDAEEEEEDLEDLVVPDGVIEYEDDEEDD</sequence>
<accession>A0AAX4IRY1</accession>
<dbReference type="SMART" id="SM00490">
    <property type="entry name" value="HELICc"/>
    <property type="match status" value="1"/>
</dbReference>
<feature type="compositionally biased region" description="Polar residues" evidence="7">
    <location>
        <begin position="228"/>
        <end position="237"/>
    </location>
</feature>
<proteinExistence type="inferred from homology"/>
<dbReference type="InterPro" id="IPR038718">
    <property type="entry name" value="SNF2-like_sf"/>
</dbReference>
<dbReference type="InterPro" id="IPR014001">
    <property type="entry name" value="Helicase_ATP-bd"/>
</dbReference>
<keyword evidence="5" id="KW-0067">ATP-binding</keyword>
<feature type="region of interest" description="Disordered" evidence="7">
    <location>
        <begin position="1"/>
        <end position="85"/>
    </location>
</feature>
<evidence type="ECO:0000256" key="5">
    <source>
        <dbReference type="ARBA" id="ARBA00022840"/>
    </source>
</evidence>
<evidence type="ECO:0000256" key="1">
    <source>
        <dbReference type="ARBA" id="ARBA00007025"/>
    </source>
</evidence>
<dbReference type="EMBL" id="CP137311">
    <property type="protein sequence ID" value="WQF85877.1"/>
    <property type="molecule type" value="Genomic_DNA"/>
</dbReference>
<dbReference type="Pfam" id="PF00176">
    <property type="entry name" value="SNF2-rel_dom"/>
    <property type="match status" value="1"/>
</dbReference>
<dbReference type="AlphaFoldDB" id="A0AAX4IRY1"/>
<comment type="similarity">
    <text evidence="1">Belongs to the SNF2/RAD54 helicase family.</text>
</comment>
<keyword evidence="12" id="KW-1185">Reference proteome</keyword>
<evidence type="ECO:0000256" key="6">
    <source>
        <dbReference type="PROSITE-ProRule" id="PRU00175"/>
    </source>
</evidence>
<dbReference type="KEGG" id="cdet:87947391"/>
<dbReference type="GO" id="GO:0016787">
    <property type="term" value="F:hydrolase activity"/>
    <property type="evidence" value="ECO:0007669"/>
    <property type="project" value="UniProtKB-KW"/>
</dbReference>
<feature type="compositionally biased region" description="Basic and acidic residues" evidence="7">
    <location>
        <begin position="775"/>
        <end position="796"/>
    </location>
</feature>
<feature type="region of interest" description="Disordered" evidence="7">
    <location>
        <begin position="228"/>
        <end position="318"/>
    </location>
</feature>
<dbReference type="CDD" id="cd18793">
    <property type="entry name" value="SF2_C_SNF"/>
    <property type="match status" value="1"/>
</dbReference>
<dbReference type="GO" id="GO:0004386">
    <property type="term" value="F:helicase activity"/>
    <property type="evidence" value="ECO:0007669"/>
    <property type="project" value="UniProtKB-KW"/>
</dbReference>
<dbReference type="Pfam" id="PF00271">
    <property type="entry name" value="Helicase_C"/>
    <property type="match status" value="1"/>
</dbReference>
<dbReference type="InterPro" id="IPR050628">
    <property type="entry name" value="SNF2_RAD54_helicase_TF"/>
</dbReference>
<dbReference type="GO" id="GO:0008270">
    <property type="term" value="F:zinc ion binding"/>
    <property type="evidence" value="ECO:0007669"/>
    <property type="project" value="UniProtKB-KW"/>
</dbReference>
<evidence type="ECO:0000259" key="9">
    <source>
        <dbReference type="PROSITE" id="PS51192"/>
    </source>
</evidence>
<feature type="compositionally biased region" description="Basic and acidic residues" evidence="7">
    <location>
        <begin position="860"/>
        <end position="880"/>
    </location>
</feature>
<feature type="domain" description="Helicase ATP-binding" evidence="9">
    <location>
        <begin position="423"/>
        <end position="617"/>
    </location>
</feature>
<dbReference type="InterPro" id="IPR027417">
    <property type="entry name" value="P-loop_NTPase"/>
</dbReference>
<dbReference type="GO" id="GO:0005634">
    <property type="term" value="C:nucleus"/>
    <property type="evidence" value="ECO:0007669"/>
    <property type="project" value="TreeGrafter"/>
</dbReference>
<dbReference type="RefSeq" id="XP_062783098.1">
    <property type="nucleotide sequence ID" value="XM_062927047.1"/>
</dbReference>
<dbReference type="GeneID" id="87947391"/>
<evidence type="ECO:0000313" key="11">
    <source>
        <dbReference type="EMBL" id="WQF85877.1"/>
    </source>
</evidence>
<feature type="compositionally biased region" description="Basic and acidic residues" evidence="7">
    <location>
        <begin position="270"/>
        <end position="284"/>
    </location>
</feature>
<dbReference type="PANTHER" id="PTHR45626:SF17">
    <property type="entry name" value="HELICASE-LIKE TRANSCRIPTION FACTOR"/>
    <property type="match status" value="1"/>
</dbReference>
<evidence type="ECO:0000259" key="8">
    <source>
        <dbReference type="PROSITE" id="PS50089"/>
    </source>
</evidence>
<dbReference type="Gene3D" id="3.40.50.10810">
    <property type="entry name" value="Tandem AAA-ATPase domain"/>
    <property type="match status" value="1"/>
</dbReference>
<keyword evidence="4 11" id="KW-0347">Helicase</keyword>
<dbReference type="InterPro" id="IPR001841">
    <property type="entry name" value="Znf_RING"/>
</dbReference>
<feature type="compositionally biased region" description="Polar residues" evidence="7">
    <location>
        <begin position="797"/>
        <end position="816"/>
    </location>
</feature>
<dbReference type="PROSITE" id="PS51194">
    <property type="entry name" value="HELICASE_CTER"/>
    <property type="match status" value="1"/>
</dbReference>
<dbReference type="SUPFAM" id="SSF52540">
    <property type="entry name" value="P-loop containing nucleoside triphosphate hydrolases"/>
    <property type="match status" value="2"/>
</dbReference>
<dbReference type="SUPFAM" id="SSF57850">
    <property type="entry name" value="RING/U-box"/>
    <property type="match status" value="1"/>
</dbReference>
<reference evidence="12" key="1">
    <citation type="journal article" date="2023" name="bioRxiv">
        <title>Complete genome of the Medicago anthracnose fungus, Colletotrichum destructivum, reveals a mini-chromosome-like region within a core chromosome.</title>
        <authorList>
            <person name="Lapalu N."/>
            <person name="Simon A."/>
            <person name="Lu A."/>
            <person name="Plaumann P.-L."/>
            <person name="Amselem J."/>
            <person name="Pigne S."/>
            <person name="Auger A."/>
            <person name="Koch C."/>
            <person name="Dallery J.-F."/>
            <person name="O'Connell R.J."/>
        </authorList>
    </citation>
    <scope>NUCLEOTIDE SEQUENCE [LARGE SCALE GENOMIC DNA]</scope>
    <source>
        <strain evidence="12">CBS 520.97</strain>
    </source>
</reference>
<feature type="region of interest" description="Disordered" evidence="7">
    <location>
        <begin position="858"/>
        <end position="886"/>
    </location>
</feature>
<dbReference type="GO" id="GO:0006281">
    <property type="term" value="P:DNA repair"/>
    <property type="evidence" value="ECO:0007669"/>
    <property type="project" value="TreeGrafter"/>
</dbReference>
<evidence type="ECO:0000256" key="4">
    <source>
        <dbReference type="ARBA" id="ARBA00022806"/>
    </source>
</evidence>
<keyword evidence="6" id="KW-0862">Zinc</keyword>
<feature type="compositionally biased region" description="Basic and acidic residues" evidence="7">
    <location>
        <begin position="817"/>
        <end position="827"/>
    </location>
</feature>
<keyword evidence="6" id="KW-0863">Zinc-finger</keyword>
<evidence type="ECO:0000256" key="3">
    <source>
        <dbReference type="ARBA" id="ARBA00022801"/>
    </source>
</evidence>
<feature type="region of interest" description="Disordered" evidence="7">
    <location>
        <begin position="1216"/>
        <end position="1260"/>
    </location>
</feature>
<keyword evidence="3" id="KW-0378">Hydrolase</keyword>
<feature type="domain" description="RING-type" evidence="8">
    <location>
        <begin position="922"/>
        <end position="960"/>
    </location>
</feature>
<dbReference type="PANTHER" id="PTHR45626">
    <property type="entry name" value="TRANSCRIPTION TERMINATION FACTOR 2-RELATED"/>
    <property type="match status" value="1"/>
</dbReference>
<dbReference type="InterPro" id="IPR049730">
    <property type="entry name" value="SNF2/RAD54-like_C"/>
</dbReference>
<evidence type="ECO:0000259" key="10">
    <source>
        <dbReference type="PROSITE" id="PS51194"/>
    </source>
</evidence>
<dbReference type="Proteomes" id="UP001322277">
    <property type="component" value="Chromosome 7"/>
</dbReference>
<feature type="domain" description="Helicase C-terminal" evidence="10">
    <location>
        <begin position="1037"/>
        <end position="1187"/>
    </location>
</feature>
<dbReference type="InterPro" id="IPR000330">
    <property type="entry name" value="SNF2_N"/>
</dbReference>
<dbReference type="InterPro" id="IPR001650">
    <property type="entry name" value="Helicase_C-like"/>
</dbReference>
<evidence type="ECO:0000256" key="2">
    <source>
        <dbReference type="ARBA" id="ARBA00022741"/>
    </source>
</evidence>
<name>A0AAX4IRY1_9PEZI</name>
<evidence type="ECO:0000256" key="7">
    <source>
        <dbReference type="SAM" id="MobiDB-lite"/>
    </source>
</evidence>
<dbReference type="SMART" id="SM00487">
    <property type="entry name" value="DEXDc"/>
    <property type="match status" value="1"/>
</dbReference>
<evidence type="ECO:0000313" key="12">
    <source>
        <dbReference type="Proteomes" id="UP001322277"/>
    </source>
</evidence>
<feature type="region of interest" description="Disordered" evidence="7">
    <location>
        <begin position="775"/>
        <end position="827"/>
    </location>
</feature>
<protein>
    <submittedName>
        <fullName evidence="11">Helicase, Zinc finger, RING-type, Zinc finger, RING/FYVE/PHD-type</fullName>
    </submittedName>
</protein>